<evidence type="ECO:0000256" key="1">
    <source>
        <dbReference type="SAM" id="SignalP"/>
    </source>
</evidence>
<proteinExistence type="evidence at transcript level"/>
<feature type="signal peptide" evidence="1">
    <location>
        <begin position="1"/>
        <end position="22"/>
    </location>
</feature>
<dbReference type="EMBL" id="BT001856">
    <property type="protein sequence ID" value="AAN71618.1"/>
    <property type="molecule type" value="mRNA"/>
</dbReference>
<keyword evidence="1" id="KW-0732">Signal</keyword>
<protein>
    <submittedName>
        <fullName evidence="2">RH63320p</fullName>
    </submittedName>
</protein>
<reference evidence="2" key="1">
    <citation type="submission" date="2002-11" db="EMBL/GenBank/DDBJ databases">
        <authorList>
            <person name="Stapleton M."/>
            <person name="Brokstein P."/>
            <person name="Hong L."/>
            <person name="Agbayani A."/>
            <person name="Carlson J."/>
            <person name="Champe M."/>
            <person name="Chavez C."/>
            <person name="Dorsett V."/>
            <person name="Dresnek D."/>
            <person name="Farfan D."/>
            <person name="Frise E."/>
            <person name="George R."/>
            <person name="Gonzalez M."/>
            <person name="Guarin H."/>
            <person name="Kronmiller B."/>
            <person name="Li P."/>
            <person name="Liao G."/>
            <person name="Miranda A."/>
            <person name="Mungall C.J."/>
            <person name="Nunoo J."/>
            <person name="Pacleb J."/>
            <person name="Paragas V."/>
            <person name="Park S."/>
            <person name="Patel S."/>
            <person name="Phouanenavong S."/>
            <person name="Wan K."/>
            <person name="Yu C."/>
            <person name="Lewis S.E."/>
            <person name="Rubin G.M."/>
            <person name="Celniker S."/>
        </authorList>
    </citation>
    <scope>NUCLEOTIDE SEQUENCE</scope>
    <source>
        <strain evidence="2">Berkeley</strain>
    </source>
</reference>
<sequence length="126" mass="14150">MKTRVGLKVSLLVGVWSSGGGGRQGQGGVVGGSHVCGKPCKQRFKMIKCFRSRSCVGRVLSFRPSGLSGLVFRALRRLAVWAEALDGRAKFHFLKTHSPPIYTYTHEYGHKDTFRLRLRQKWCNKI</sequence>
<name>Q7JRA6_DROME</name>
<accession>Q7JRA6</accession>
<evidence type="ECO:0000313" key="2">
    <source>
        <dbReference type="EMBL" id="AAN71618.1"/>
    </source>
</evidence>
<organism evidence="2">
    <name type="scientific">Drosophila melanogaster</name>
    <name type="common">Fruit fly</name>
    <dbReference type="NCBI Taxonomy" id="7227"/>
    <lineage>
        <taxon>Eukaryota</taxon>
        <taxon>Metazoa</taxon>
        <taxon>Ecdysozoa</taxon>
        <taxon>Arthropoda</taxon>
        <taxon>Hexapoda</taxon>
        <taxon>Insecta</taxon>
        <taxon>Pterygota</taxon>
        <taxon>Neoptera</taxon>
        <taxon>Endopterygota</taxon>
        <taxon>Diptera</taxon>
        <taxon>Brachycera</taxon>
        <taxon>Muscomorpha</taxon>
        <taxon>Ephydroidea</taxon>
        <taxon>Drosophilidae</taxon>
        <taxon>Drosophila</taxon>
        <taxon>Sophophora</taxon>
    </lineage>
</organism>
<dbReference type="AlphaFoldDB" id="Q7JRA6"/>
<feature type="chain" id="PRO_5004288046" evidence="1">
    <location>
        <begin position="23"/>
        <end position="126"/>
    </location>
</feature>